<dbReference type="InterPro" id="IPR044824">
    <property type="entry name" value="MAIN-like"/>
</dbReference>
<dbReference type="RefSeq" id="XP_020081345.1">
    <property type="nucleotide sequence ID" value="XM_020225756.1"/>
</dbReference>
<dbReference type="AlphaFoldDB" id="A0A6P5EIS5"/>
<reference evidence="2" key="1">
    <citation type="journal article" date="2015" name="Nat. Genet.">
        <title>The pineapple genome and the evolution of CAM photosynthesis.</title>
        <authorList>
            <person name="Ming R."/>
            <person name="VanBuren R."/>
            <person name="Wai C.M."/>
            <person name="Tang H."/>
            <person name="Schatz M.C."/>
            <person name="Bowers J.E."/>
            <person name="Lyons E."/>
            <person name="Wang M.L."/>
            <person name="Chen J."/>
            <person name="Biggers E."/>
            <person name="Zhang J."/>
            <person name="Huang L."/>
            <person name="Zhang L."/>
            <person name="Miao W."/>
            <person name="Zhang J."/>
            <person name="Ye Z."/>
            <person name="Miao C."/>
            <person name="Lin Z."/>
            <person name="Wang H."/>
            <person name="Zhou H."/>
            <person name="Yim W.C."/>
            <person name="Priest H.D."/>
            <person name="Zheng C."/>
            <person name="Woodhouse M."/>
            <person name="Edger P.P."/>
            <person name="Guyot R."/>
            <person name="Guo H.B."/>
            <person name="Guo H."/>
            <person name="Zheng G."/>
            <person name="Singh R."/>
            <person name="Sharma A."/>
            <person name="Min X."/>
            <person name="Zheng Y."/>
            <person name="Lee H."/>
            <person name="Gurtowski J."/>
            <person name="Sedlazeck F.J."/>
            <person name="Harkess A."/>
            <person name="McKain M.R."/>
            <person name="Liao Z."/>
            <person name="Fang J."/>
            <person name="Liu J."/>
            <person name="Zhang X."/>
            <person name="Zhang Q."/>
            <person name="Hu W."/>
            <person name="Qin Y."/>
            <person name="Wang K."/>
            <person name="Chen L.Y."/>
            <person name="Shirley N."/>
            <person name="Lin Y.R."/>
            <person name="Liu L.Y."/>
            <person name="Hernandez A.G."/>
            <person name="Wright C.L."/>
            <person name="Bulone V."/>
            <person name="Tuskan G.A."/>
            <person name="Heath K."/>
            <person name="Zee F."/>
            <person name="Moore P.H."/>
            <person name="Sunkar R."/>
            <person name="Leebens-Mack J.H."/>
            <person name="Mockler T."/>
            <person name="Bennetzen J.L."/>
            <person name="Freeling M."/>
            <person name="Sankoff D."/>
            <person name="Paterson A.H."/>
            <person name="Zhu X."/>
            <person name="Yang X."/>
            <person name="Smith J.A."/>
            <person name="Cushman J.C."/>
            <person name="Paull R.E."/>
            <person name="Yu Q."/>
        </authorList>
    </citation>
    <scope>NUCLEOTIDE SEQUENCE [LARGE SCALE GENOMIC DNA]</scope>
    <source>
        <strain evidence="2">cv. F153</strain>
    </source>
</reference>
<organism evidence="2 3">
    <name type="scientific">Ananas comosus</name>
    <name type="common">Pineapple</name>
    <name type="synonym">Ananas ananas</name>
    <dbReference type="NCBI Taxonomy" id="4615"/>
    <lineage>
        <taxon>Eukaryota</taxon>
        <taxon>Viridiplantae</taxon>
        <taxon>Streptophyta</taxon>
        <taxon>Embryophyta</taxon>
        <taxon>Tracheophyta</taxon>
        <taxon>Spermatophyta</taxon>
        <taxon>Magnoliopsida</taxon>
        <taxon>Liliopsida</taxon>
        <taxon>Poales</taxon>
        <taxon>Bromeliaceae</taxon>
        <taxon>Bromelioideae</taxon>
        <taxon>Ananas</taxon>
    </lineage>
</organism>
<name>A0A6P5EIS5_ANACO</name>
<sequence length="386" mass="44179">MADLEDAGPVDESGYRGVQFIEHGRKLNQWELDHPAVLDLLRQSEFYYISRLRRLHLDQALLEALIERWRRETQTFYFRHGEMTITLQDVAVISGLRVDGAPVIGTTVYPWPDICQALLGVVLDDIRAGQIRLDWIYQQFHHLHLDALVGLVAATARAYILYQIGCSLFPNPTGYRVHLKWLPLIADFDACGTLAWGAAALAYLYRALGSAALKGKVECCCFATLVQIWAWDHLHVGQPTNAGAVADMADCPMGCRYDIILAFSQMTWRPYTYAIIDTLPAFCVQGSEVWRSRTTLICFHIVELHVPDRVLQQFGLLQHIPIPVETIRRYTSQGRPDEDWAHFHAAHIERWGDRLQAIIDQHPIVGDDPVQATSIYMEWYWQITRR</sequence>
<evidence type="ECO:0000259" key="1">
    <source>
        <dbReference type="Pfam" id="PF10536"/>
    </source>
</evidence>
<gene>
    <name evidence="3" type="primary">LOC109704991</name>
</gene>
<keyword evidence="2" id="KW-1185">Reference proteome</keyword>
<accession>A0A6P5EIS5</accession>
<dbReference type="PANTHER" id="PTHR46033:SF62">
    <property type="entry name" value="AMINOTRANSFERASE-LIKE PLANT MOBILE DOMAIN-CONTAINING PROTEIN"/>
    <property type="match status" value="1"/>
</dbReference>
<feature type="domain" description="Aminotransferase-like plant mobile" evidence="1">
    <location>
        <begin position="46"/>
        <end position="380"/>
    </location>
</feature>
<dbReference type="OrthoDB" id="784956at2759"/>
<dbReference type="Proteomes" id="UP000515123">
    <property type="component" value="Unplaced"/>
</dbReference>
<proteinExistence type="predicted"/>
<dbReference type="GeneID" id="109704991"/>
<dbReference type="GO" id="GO:0010073">
    <property type="term" value="P:meristem maintenance"/>
    <property type="evidence" value="ECO:0007669"/>
    <property type="project" value="InterPro"/>
</dbReference>
<evidence type="ECO:0000313" key="3">
    <source>
        <dbReference type="RefSeq" id="XP_020081345.1"/>
    </source>
</evidence>
<dbReference type="Pfam" id="PF10536">
    <property type="entry name" value="PMD"/>
    <property type="match status" value="1"/>
</dbReference>
<protein>
    <submittedName>
        <fullName evidence="3">Serine/threonine-protein phosphatase 7 long form homolog</fullName>
    </submittedName>
</protein>
<dbReference type="InterPro" id="IPR019557">
    <property type="entry name" value="AminoTfrase-like_pln_mobile"/>
</dbReference>
<evidence type="ECO:0000313" key="2">
    <source>
        <dbReference type="Proteomes" id="UP000515123"/>
    </source>
</evidence>
<reference evidence="3" key="2">
    <citation type="submission" date="2025-08" db="UniProtKB">
        <authorList>
            <consortium name="RefSeq"/>
        </authorList>
    </citation>
    <scope>IDENTIFICATION</scope>
    <source>
        <tissue evidence="3">Leaf</tissue>
    </source>
</reference>
<dbReference type="PANTHER" id="PTHR46033">
    <property type="entry name" value="PROTEIN MAIN-LIKE 2"/>
    <property type="match status" value="1"/>
</dbReference>